<protein>
    <submittedName>
        <fullName evidence="2">Tropinesterase</fullName>
        <ecNumber evidence="2">3.1.1.10</ecNumber>
    </submittedName>
</protein>
<name>A0A0H2LZC5_VARPD</name>
<accession>A0A0H2LZC5</accession>
<dbReference type="Pfam" id="PF00561">
    <property type="entry name" value="Abhydrolase_1"/>
    <property type="match status" value="1"/>
</dbReference>
<dbReference type="Proteomes" id="UP000035170">
    <property type="component" value="Unassembled WGS sequence"/>
</dbReference>
<dbReference type="GO" id="GO:0046464">
    <property type="term" value="P:acylglycerol catabolic process"/>
    <property type="evidence" value="ECO:0007669"/>
    <property type="project" value="TreeGrafter"/>
</dbReference>
<dbReference type="InterPro" id="IPR000073">
    <property type="entry name" value="AB_hydrolase_1"/>
</dbReference>
<comment type="caution">
    <text evidence="2">The sequence shown here is derived from an EMBL/GenBank/DDBJ whole genome shotgun (WGS) entry which is preliminary data.</text>
</comment>
<dbReference type="GO" id="GO:0016020">
    <property type="term" value="C:membrane"/>
    <property type="evidence" value="ECO:0007669"/>
    <property type="project" value="TreeGrafter"/>
</dbReference>
<reference evidence="2 3" key="1">
    <citation type="submission" date="2015-03" db="EMBL/GenBank/DDBJ databases">
        <title>Genome sequence of Variovorax paradoxus TBEA6.</title>
        <authorList>
            <person name="Poehlein A."/>
            <person name="Schuldes J."/>
            <person name="Wuebbeler J.H."/>
            <person name="Hiessl S."/>
            <person name="Steinbuechel A."/>
            <person name="Daniel R."/>
        </authorList>
    </citation>
    <scope>NUCLEOTIDE SEQUENCE [LARGE SCALE GENOMIC DNA]</scope>
    <source>
        <strain evidence="2 3">TBEA6</strain>
    </source>
</reference>
<dbReference type="SUPFAM" id="SSF53474">
    <property type="entry name" value="alpha/beta-Hydrolases"/>
    <property type="match status" value="1"/>
</dbReference>
<dbReference type="InterPro" id="IPR029058">
    <property type="entry name" value="AB_hydrolase_fold"/>
</dbReference>
<evidence type="ECO:0000313" key="2">
    <source>
        <dbReference type="EMBL" id="KLN55523.1"/>
    </source>
</evidence>
<dbReference type="EMBL" id="JZWI01000016">
    <property type="protein sequence ID" value="KLN55523.1"/>
    <property type="molecule type" value="Genomic_DNA"/>
</dbReference>
<sequence length="267" mass="28853">MTIRRAFADLSVGQVHYAACGDASAPAVLLLHQSPRSWAEYREVLPLVGARYRAIAMDTAGFGDSADGGMPASIAHWARVACELLDALGIAQADVVGHHTGGVVAIELARAFPDRVRSLVLSSTPFTGEAFRIARARKPPIDEVAPSEDGSHLAALWQKRQGFYPPGRPDLLEAFVLDALKVGHRVEEGHRAVASYRMEERIGRVTQPALIIHATGDPFASPHAEELRHHLPQARIVDIEGGMVPLPDQMPEAFAQTVLDFLSTLPS</sequence>
<dbReference type="PRINTS" id="PR00111">
    <property type="entry name" value="ABHYDROLASE"/>
</dbReference>
<proteinExistence type="predicted"/>
<feature type="domain" description="AB hydrolase-1" evidence="1">
    <location>
        <begin position="26"/>
        <end position="242"/>
    </location>
</feature>
<dbReference type="GO" id="GO:0050357">
    <property type="term" value="F:tropinesterase activity"/>
    <property type="evidence" value="ECO:0007669"/>
    <property type="project" value="UniProtKB-EC"/>
</dbReference>
<dbReference type="InterPro" id="IPR050266">
    <property type="entry name" value="AB_hydrolase_sf"/>
</dbReference>
<keyword evidence="3" id="KW-1185">Reference proteome</keyword>
<evidence type="ECO:0000259" key="1">
    <source>
        <dbReference type="Pfam" id="PF00561"/>
    </source>
</evidence>
<dbReference type="GO" id="GO:0047372">
    <property type="term" value="F:monoacylglycerol lipase activity"/>
    <property type="evidence" value="ECO:0007669"/>
    <property type="project" value="TreeGrafter"/>
</dbReference>
<dbReference type="AlphaFoldDB" id="A0A0H2LZC5"/>
<dbReference type="Gene3D" id="3.40.50.1820">
    <property type="entry name" value="alpha/beta hydrolase"/>
    <property type="match status" value="1"/>
</dbReference>
<dbReference type="EC" id="3.1.1.10" evidence="2"/>
<dbReference type="PANTHER" id="PTHR43798:SF33">
    <property type="entry name" value="HYDROLASE, PUTATIVE (AFU_ORTHOLOGUE AFUA_2G14860)-RELATED"/>
    <property type="match status" value="1"/>
</dbReference>
<dbReference type="PATRIC" id="fig|34073.19.peg.3309"/>
<gene>
    <name evidence="2" type="ORF">VPARA_32240</name>
</gene>
<dbReference type="RefSeq" id="WP_047785344.1">
    <property type="nucleotide sequence ID" value="NZ_JZWI01000016.1"/>
</dbReference>
<keyword evidence="2" id="KW-0378">Hydrolase</keyword>
<organism evidence="2 3">
    <name type="scientific">Variovorax paradoxus</name>
    <dbReference type="NCBI Taxonomy" id="34073"/>
    <lineage>
        <taxon>Bacteria</taxon>
        <taxon>Pseudomonadati</taxon>
        <taxon>Pseudomonadota</taxon>
        <taxon>Betaproteobacteria</taxon>
        <taxon>Burkholderiales</taxon>
        <taxon>Comamonadaceae</taxon>
        <taxon>Variovorax</taxon>
    </lineage>
</organism>
<evidence type="ECO:0000313" key="3">
    <source>
        <dbReference type="Proteomes" id="UP000035170"/>
    </source>
</evidence>
<dbReference type="PANTHER" id="PTHR43798">
    <property type="entry name" value="MONOACYLGLYCEROL LIPASE"/>
    <property type="match status" value="1"/>
</dbReference>